<accession>A0A4S4FKE0</accession>
<feature type="transmembrane region" description="Helical" evidence="7">
    <location>
        <begin position="282"/>
        <end position="307"/>
    </location>
</feature>
<feature type="region of interest" description="Disordered" evidence="6">
    <location>
        <begin position="1"/>
        <end position="20"/>
    </location>
</feature>
<evidence type="ECO:0000256" key="6">
    <source>
        <dbReference type="SAM" id="MobiDB-lite"/>
    </source>
</evidence>
<comment type="caution">
    <text evidence="9">The sequence shown here is derived from an EMBL/GenBank/DDBJ whole genome shotgun (WGS) entry which is preliminary data.</text>
</comment>
<sequence>MTVRPRSILGRRAPEAHSDPARTVERLAALLGAGVPASTCWRLLSEDTPDDPVLRAAADAAARGEPVADAISDSLPRLPSSERAAWSATAAGVAVASQAGAPLSDALRVVSERLASVAETGRETEIALAGPRMTTRLVLALPVLGILGSSLLGFDAWAALIGTPYGRIVGAAGVLLLILGALWSRALTRRAHPSAAAPGFSLELLAIAVRGGGALDAARRTVRRECDRHAVPIDEEAIDGCLRLAGRAGAPVSGLLRAEAALLRSVGAADDRRRAAALGVTLLLPLGACVLPAFMLLAVVPSIIAVATSTLSGF</sequence>
<dbReference type="OrthoDB" id="3267562at2"/>
<gene>
    <name evidence="9" type="ORF">E6C64_09735</name>
</gene>
<reference evidence="9 10" key="1">
    <citation type="submission" date="2019-04" db="EMBL/GenBank/DDBJ databases">
        <authorList>
            <person name="Jiang L."/>
        </authorList>
    </citation>
    <scope>NUCLEOTIDE SEQUENCE [LARGE SCALE GENOMIC DNA]</scope>
    <source>
        <strain evidence="9 10">YIM 131853</strain>
    </source>
</reference>
<evidence type="ECO:0000256" key="7">
    <source>
        <dbReference type="SAM" id="Phobius"/>
    </source>
</evidence>
<dbReference type="AlphaFoldDB" id="A0A4S4FKE0"/>
<evidence type="ECO:0000259" key="8">
    <source>
        <dbReference type="Pfam" id="PF00482"/>
    </source>
</evidence>
<evidence type="ECO:0000256" key="3">
    <source>
        <dbReference type="ARBA" id="ARBA00022692"/>
    </source>
</evidence>
<dbReference type="Proteomes" id="UP000309133">
    <property type="component" value="Unassembled WGS sequence"/>
</dbReference>
<dbReference type="RefSeq" id="WP_136427305.1">
    <property type="nucleotide sequence ID" value="NZ_SSSM01000004.1"/>
</dbReference>
<comment type="subcellular location">
    <subcellularLocation>
        <location evidence="1">Cell membrane</location>
        <topology evidence="1">Multi-pass membrane protein</topology>
    </subcellularLocation>
</comment>
<dbReference type="PANTHER" id="PTHR35007:SF4">
    <property type="entry name" value="CONSERVED TRANSMEMBRANE PROTEIN-RELATED"/>
    <property type="match status" value="1"/>
</dbReference>
<dbReference type="GO" id="GO:0005886">
    <property type="term" value="C:plasma membrane"/>
    <property type="evidence" value="ECO:0007669"/>
    <property type="project" value="UniProtKB-SubCell"/>
</dbReference>
<evidence type="ECO:0000256" key="2">
    <source>
        <dbReference type="ARBA" id="ARBA00022475"/>
    </source>
</evidence>
<feature type="transmembrane region" description="Helical" evidence="7">
    <location>
        <begin position="137"/>
        <end position="159"/>
    </location>
</feature>
<keyword evidence="3 7" id="KW-0812">Transmembrane</keyword>
<feature type="transmembrane region" description="Helical" evidence="7">
    <location>
        <begin position="165"/>
        <end position="183"/>
    </location>
</feature>
<dbReference type="PANTHER" id="PTHR35007">
    <property type="entry name" value="INTEGRAL MEMBRANE PROTEIN-RELATED"/>
    <property type="match status" value="1"/>
</dbReference>
<evidence type="ECO:0000256" key="5">
    <source>
        <dbReference type="ARBA" id="ARBA00023136"/>
    </source>
</evidence>
<dbReference type="EMBL" id="SSSM01000004">
    <property type="protein sequence ID" value="THG30893.1"/>
    <property type="molecule type" value="Genomic_DNA"/>
</dbReference>
<evidence type="ECO:0000256" key="4">
    <source>
        <dbReference type="ARBA" id="ARBA00022989"/>
    </source>
</evidence>
<name>A0A4S4FKE0_9MICO</name>
<evidence type="ECO:0000313" key="9">
    <source>
        <dbReference type="EMBL" id="THG30893.1"/>
    </source>
</evidence>
<dbReference type="Pfam" id="PF00482">
    <property type="entry name" value="T2SSF"/>
    <property type="match status" value="1"/>
</dbReference>
<keyword evidence="10" id="KW-1185">Reference proteome</keyword>
<dbReference type="InterPro" id="IPR042094">
    <property type="entry name" value="T2SS_GspF_sf"/>
</dbReference>
<keyword evidence="2" id="KW-1003">Cell membrane</keyword>
<keyword evidence="4 7" id="KW-1133">Transmembrane helix</keyword>
<protein>
    <recommendedName>
        <fullName evidence="8">Type II secretion system protein GspF domain-containing protein</fullName>
    </recommendedName>
</protein>
<organism evidence="9 10">
    <name type="scientific">Naasia lichenicola</name>
    <dbReference type="NCBI Taxonomy" id="2565933"/>
    <lineage>
        <taxon>Bacteria</taxon>
        <taxon>Bacillati</taxon>
        <taxon>Actinomycetota</taxon>
        <taxon>Actinomycetes</taxon>
        <taxon>Micrococcales</taxon>
        <taxon>Microbacteriaceae</taxon>
        <taxon>Naasia</taxon>
    </lineage>
</organism>
<evidence type="ECO:0000256" key="1">
    <source>
        <dbReference type="ARBA" id="ARBA00004651"/>
    </source>
</evidence>
<dbReference type="Gene3D" id="1.20.81.30">
    <property type="entry name" value="Type II secretion system (T2SS), domain F"/>
    <property type="match status" value="1"/>
</dbReference>
<dbReference type="InterPro" id="IPR018076">
    <property type="entry name" value="T2SS_GspF_dom"/>
</dbReference>
<proteinExistence type="predicted"/>
<keyword evidence="5 7" id="KW-0472">Membrane</keyword>
<evidence type="ECO:0000313" key="10">
    <source>
        <dbReference type="Proteomes" id="UP000309133"/>
    </source>
</evidence>
<feature type="domain" description="Type II secretion system protein GspF" evidence="8">
    <location>
        <begin position="25"/>
        <end position="145"/>
    </location>
</feature>